<evidence type="ECO:0000256" key="2">
    <source>
        <dbReference type="ARBA" id="ARBA00022448"/>
    </source>
</evidence>
<dbReference type="EMBL" id="CAEZWM010000309">
    <property type="protein sequence ID" value="CAB4675333.1"/>
    <property type="molecule type" value="Genomic_DNA"/>
</dbReference>
<dbReference type="SUPFAM" id="SSF53807">
    <property type="entry name" value="Helical backbone' metal receptor"/>
    <property type="match status" value="1"/>
</dbReference>
<keyword evidence="2" id="KW-0813">Transport</keyword>
<dbReference type="InterPro" id="IPR006127">
    <property type="entry name" value="ZnuA-like"/>
</dbReference>
<gene>
    <name evidence="4" type="ORF">UFOPK2242_01714</name>
</gene>
<accession>A0A6J6MSD5</accession>
<dbReference type="PANTHER" id="PTHR42953:SF3">
    <property type="entry name" value="HIGH-AFFINITY ZINC UPTAKE SYSTEM PROTEIN ZNUA"/>
    <property type="match status" value="1"/>
</dbReference>
<dbReference type="InterPro" id="IPR006129">
    <property type="entry name" value="AdhesinB"/>
</dbReference>
<reference evidence="4" key="1">
    <citation type="submission" date="2020-05" db="EMBL/GenBank/DDBJ databases">
        <authorList>
            <person name="Chiriac C."/>
            <person name="Salcher M."/>
            <person name="Ghai R."/>
            <person name="Kavagutti S V."/>
        </authorList>
    </citation>
    <scope>NUCLEOTIDE SEQUENCE</scope>
</reference>
<dbReference type="PRINTS" id="PR00691">
    <property type="entry name" value="ADHESINB"/>
</dbReference>
<evidence type="ECO:0000256" key="3">
    <source>
        <dbReference type="ARBA" id="ARBA00022729"/>
    </source>
</evidence>
<dbReference type="InterPro" id="IPR050492">
    <property type="entry name" value="Bact_metal-bind_prot9"/>
</dbReference>
<proteinExistence type="inferred from homology"/>
<comment type="similarity">
    <text evidence="1">Belongs to the bacterial solute-binding protein 9 family.</text>
</comment>
<keyword evidence="3" id="KW-0732">Signal</keyword>
<dbReference type="AlphaFoldDB" id="A0A6J6MSD5"/>
<name>A0A6J6MSD5_9ZZZZ</name>
<protein>
    <submittedName>
        <fullName evidence="4">Unannotated protein</fullName>
    </submittedName>
</protein>
<sequence length="291" mass="30913">MGPVAALLIALSASALSACGASPDAASGKTQVVAAFYPLAEAARWVGGDLVSVSDLTPPGAEPHDLELTANQVDAIRDADLAVVTGGAFQPSVEDAARQRGGPTLIAIKSPGIKGSDPHVWLDPKTMSLVVNSTAAALAKVDPEHSQAYKRRAIATNNRLEALDLEMATSLAECDRRVIVTSHDAFDRLGARYRIRVESIAGFSPEEEPNPRRIAELSDLVKKDGVTVIFTEELVSPRVAEVLAREVGVGTEVLSPIEGLSPEAAKRGDDYFSLMRRNLRQLQRALGCVSR</sequence>
<dbReference type="GO" id="GO:0046872">
    <property type="term" value="F:metal ion binding"/>
    <property type="evidence" value="ECO:0007669"/>
    <property type="project" value="InterPro"/>
</dbReference>
<dbReference type="Gene3D" id="3.40.50.1980">
    <property type="entry name" value="Nitrogenase molybdenum iron protein domain"/>
    <property type="match status" value="2"/>
</dbReference>
<dbReference type="GO" id="GO:0030001">
    <property type="term" value="P:metal ion transport"/>
    <property type="evidence" value="ECO:0007669"/>
    <property type="project" value="InterPro"/>
</dbReference>
<organism evidence="4">
    <name type="scientific">freshwater metagenome</name>
    <dbReference type="NCBI Taxonomy" id="449393"/>
    <lineage>
        <taxon>unclassified sequences</taxon>
        <taxon>metagenomes</taxon>
        <taxon>ecological metagenomes</taxon>
    </lineage>
</organism>
<evidence type="ECO:0000256" key="1">
    <source>
        <dbReference type="ARBA" id="ARBA00011028"/>
    </source>
</evidence>
<evidence type="ECO:0000313" key="4">
    <source>
        <dbReference type="EMBL" id="CAB4675333.1"/>
    </source>
</evidence>
<dbReference type="PANTHER" id="PTHR42953">
    <property type="entry name" value="HIGH-AFFINITY ZINC UPTAKE SYSTEM PROTEIN ZNUA-RELATED"/>
    <property type="match status" value="1"/>
</dbReference>
<dbReference type="GO" id="GO:0007155">
    <property type="term" value="P:cell adhesion"/>
    <property type="evidence" value="ECO:0007669"/>
    <property type="project" value="InterPro"/>
</dbReference>
<dbReference type="Pfam" id="PF01297">
    <property type="entry name" value="ZnuA"/>
    <property type="match status" value="1"/>
</dbReference>